<keyword evidence="2" id="KW-1133">Transmembrane helix</keyword>
<feature type="signal peptide" evidence="3">
    <location>
        <begin position="1"/>
        <end position="18"/>
    </location>
</feature>
<sequence>MKVHTLSSALLLVSVANAHTHGTVHRNAHKARSHGEYVVDSSIDKRDATPADCGKRALLAKVMSIVPTSVVSAMLAQPTPFTNGNTPEFWSKFDDGEKKCLIALYPAIKEEAAAAAAETTKAAEPSPTTAAAVPEEPCTETTLTSTITQTLTVTLPPTPTEAPAAPSSSQDIGTLSDVPSSTTPSAASSSNTPLAVSKTGPYGNGTASHTAPTASGTASASHTTPGLPEFTAGQGALSVDIFFSGAMAAVVAVAFCVFA</sequence>
<reference evidence="4" key="1">
    <citation type="journal article" date="2020" name="Stud. Mycol.">
        <title>101 Dothideomycetes genomes: a test case for predicting lifestyles and emergence of pathogens.</title>
        <authorList>
            <person name="Haridas S."/>
            <person name="Albert R."/>
            <person name="Binder M."/>
            <person name="Bloem J."/>
            <person name="Labutti K."/>
            <person name="Salamov A."/>
            <person name="Andreopoulos B."/>
            <person name="Baker S."/>
            <person name="Barry K."/>
            <person name="Bills G."/>
            <person name="Bluhm B."/>
            <person name="Cannon C."/>
            <person name="Castanera R."/>
            <person name="Culley D."/>
            <person name="Daum C."/>
            <person name="Ezra D."/>
            <person name="Gonzalez J."/>
            <person name="Henrissat B."/>
            <person name="Kuo A."/>
            <person name="Liang C."/>
            <person name="Lipzen A."/>
            <person name="Lutzoni F."/>
            <person name="Magnuson J."/>
            <person name="Mondo S."/>
            <person name="Nolan M."/>
            <person name="Ohm R."/>
            <person name="Pangilinan J."/>
            <person name="Park H.-J."/>
            <person name="Ramirez L."/>
            <person name="Alfaro M."/>
            <person name="Sun H."/>
            <person name="Tritt A."/>
            <person name="Yoshinaga Y."/>
            <person name="Zwiers L.-H."/>
            <person name="Turgeon B."/>
            <person name="Goodwin S."/>
            <person name="Spatafora J."/>
            <person name="Crous P."/>
            <person name="Grigoriev I."/>
        </authorList>
    </citation>
    <scope>NUCLEOTIDE SEQUENCE</scope>
    <source>
        <strain evidence="4">CBS 122367</strain>
    </source>
</reference>
<organism evidence="4 5">
    <name type="scientific">Lentithecium fluviatile CBS 122367</name>
    <dbReference type="NCBI Taxonomy" id="1168545"/>
    <lineage>
        <taxon>Eukaryota</taxon>
        <taxon>Fungi</taxon>
        <taxon>Dikarya</taxon>
        <taxon>Ascomycota</taxon>
        <taxon>Pezizomycotina</taxon>
        <taxon>Dothideomycetes</taxon>
        <taxon>Pleosporomycetidae</taxon>
        <taxon>Pleosporales</taxon>
        <taxon>Massarineae</taxon>
        <taxon>Lentitheciaceae</taxon>
        <taxon>Lentithecium</taxon>
    </lineage>
</organism>
<evidence type="ECO:0000256" key="2">
    <source>
        <dbReference type="SAM" id="Phobius"/>
    </source>
</evidence>
<keyword evidence="2" id="KW-0472">Membrane</keyword>
<keyword evidence="5" id="KW-1185">Reference proteome</keyword>
<accession>A0A6G1IMK4</accession>
<feature type="transmembrane region" description="Helical" evidence="2">
    <location>
        <begin position="241"/>
        <end position="258"/>
    </location>
</feature>
<feature type="chain" id="PRO_5026085409" evidence="3">
    <location>
        <begin position="19"/>
        <end position="259"/>
    </location>
</feature>
<feature type="compositionally biased region" description="Low complexity" evidence="1">
    <location>
        <begin position="205"/>
        <end position="225"/>
    </location>
</feature>
<feature type="compositionally biased region" description="Low complexity" evidence="1">
    <location>
        <begin position="116"/>
        <end position="169"/>
    </location>
</feature>
<evidence type="ECO:0000313" key="4">
    <source>
        <dbReference type="EMBL" id="KAF2679328.1"/>
    </source>
</evidence>
<dbReference type="AlphaFoldDB" id="A0A6G1IMK4"/>
<name>A0A6G1IMK4_9PLEO</name>
<evidence type="ECO:0000256" key="1">
    <source>
        <dbReference type="SAM" id="MobiDB-lite"/>
    </source>
</evidence>
<dbReference type="EMBL" id="MU005604">
    <property type="protein sequence ID" value="KAF2679328.1"/>
    <property type="molecule type" value="Genomic_DNA"/>
</dbReference>
<dbReference type="Proteomes" id="UP000799291">
    <property type="component" value="Unassembled WGS sequence"/>
</dbReference>
<protein>
    <submittedName>
        <fullName evidence="4">Uncharacterized protein</fullName>
    </submittedName>
</protein>
<evidence type="ECO:0000256" key="3">
    <source>
        <dbReference type="SAM" id="SignalP"/>
    </source>
</evidence>
<gene>
    <name evidence="4" type="ORF">K458DRAFT_408188</name>
</gene>
<keyword evidence="2" id="KW-0812">Transmembrane</keyword>
<evidence type="ECO:0000313" key="5">
    <source>
        <dbReference type="Proteomes" id="UP000799291"/>
    </source>
</evidence>
<feature type="compositionally biased region" description="Low complexity" evidence="1">
    <location>
        <begin position="179"/>
        <end position="190"/>
    </location>
</feature>
<keyword evidence="3" id="KW-0732">Signal</keyword>
<proteinExistence type="predicted"/>
<feature type="region of interest" description="Disordered" evidence="1">
    <location>
        <begin position="116"/>
        <end position="226"/>
    </location>
</feature>